<evidence type="ECO:0000256" key="1">
    <source>
        <dbReference type="SAM" id="Coils"/>
    </source>
</evidence>
<evidence type="ECO:0000313" key="3">
    <source>
        <dbReference type="Proteomes" id="UP000011732"/>
    </source>
</evidence>
<sequence length="164" mass="17863">MSPTTPTPDETKAARELDRLTGRFTQAEELLAARREELQAAIVKHLKARSAPGVTISDHTPYDRVHVGRIGKAGGVEPLPKTAKLTYEPAKVDAACAELDELTTAYNAAEEAVEKARKALHAAIVRHYETRTLGPGKIADHTPYRRNRILQLAREAGAPPIRGS</sequence>
<dbReference type="AlphaFoldDB" id="M3B9G1"/>
<dbReference type="PATRIC" id="fig|1284664.3.peg.6520"/>
<evidence type="ECO:0000313" key="2">
    <source>
        <dbReference type="EMBL" id="EMF20374.1"/>
    </source>
</evidence>
<dbReference type="Proteomes" id="UP000011732">
    <property type="component" value="Unassembled WGS sequence"/>
</dbReference>
<comment type="caution">
    <text evidence="2">The sequence shown here is derived from an EMBL/GenBank/DDBJ whole genome shotgun (WGS) entry which is preliminary data.</text>
</comment>
<keyword evidence="1" id="KW-0175">Coiled coil</keyword>
<keyword evidence="3" id="KW-1185">Reference proteome</keyword>
<dbReference type="EMBL" id="AOHP01000169">
    <property type="protein sequence ID" value="EMF20374.1"/>
    <property type="molecule type" value="Genomic_DNA"/>
</dbReference>
<proteinExistence type="predicted"/>
<organism evidence="2 3">
    <name type="scientific">Streptomyces gancidicus BKS 13-15</name>
    <dbReference type="NCBI Taxonomy" id="1284664"/>
    <lineage>
        <taxon>Bacteria</taxon>
        <taxon>Bacillati</taxon>
        <taxon>Actinomycetota</taxon>
        <taxon>Actinomycetes</taxon>
        <taxon>Kitasatosporales</taxon>
        <taxon>Streptomycetaceae</taxon>
        <taxon>Streptomyces</taxon>
        <taxon>Streptomyces pseudogriseolus group</taxon>
    </lineage>
</organism>
<dbReference type="RefSeq" id="WP_006136733.1">
    <property type="nucleotide sequence ID" value="NZ_AOHP01000169.1"/>
</dbReference>
<name>M3B9G1_STREZ</name>
<feature type="coiled-coil region" evidence="1">
    <location>
        <begin position="92"/>
        <end position="126"/>
    </location>
</feature>
<gene>
    <name evidence="2" type="ORF">H114_32564</name>
</gene>
<reference evidence="2 3" key="1">
    <citation type="journal article" date="2013" name="Genome Announc.">
        <title>Draft Genome Sequence of Streptomyces gancidicus Strain BKS 13-15.</title>
        <authorList>
            <person name="Kumar S."/>
            <person name="Kaur N."/>
            <person name="Singh N.K."/>
            <person name="Raghava G.P."/>
            <person name="Mayilraj S."/>
        </authorList>
    </citation>
    <scope>NUCLEOTIDE SEQUENCE [LARGE SCALE GENOMIC DNA]</scope>
    <source>
        <strain evidence="2 3">BKS 13-15</strain>
    </source>
</reference>
<accession>M3B9G1</accession>
<protein>
    <submittedName>
        <fullName evidence="2">Uncharacterized protein</fullName>
    </submittedName>
</protein>
<dbReference type="OrthoDB" id="4324338at2"/>